<dbReference type="RefSeq" id="WP_066783435.1">
    <property type="nucleotide sequence ID" value="NZ_LWQS01000034.1"/>
</dbReference>
<keyword evidence="1" id="KW-0812">Transmembrane</keyword>
<accession>A0A178MI08</accession>
<dbReference type="STRING" id="1707952.A6A03_09230"/>
<evidence type="ECO:0000313" key="2">
    <source>
        <dbReference type="EMBL" id="OAN47807.1"/>
    </source>
</evidence>
<feature type="transmembrane region" description="Helical" evidence="1">
    <location>
        <begin position="6"/>
        <end position="24"/>
    </location>
</feature>
<dbReference type="InterPro" id="IPR027890">
    <property type="entry name" value="DUF4491"/>
</dbReference>
<dbReference type="EMBL" id="LWQS01000034">
    <property type="protein sequence ID" value="OAN47807.1"/>
    <property type="molecule type" value="Genomic_DNA"/>
</dbReference>
<name>A0A178MI08_9CHLR</name>
<dbReference type="AlphaFoldDB" id="A0A178MI08"/>
<evidence type="ECO:0000256" key="1">
    <source>
        <dbReference type="SAM" id="Phobius"/>
    </source>
</evidence>
<evidence type="ECO:0000313" key="3">
    <source>
        <dbReference type="Proteomes" id="UP000078287"/>
    </source>
</evidence>
<proteinExistence type="predicted"/>
<keyword evidence="1" id="KW-1133">Transmembrane helix</keyword>
<protein>
    <submittedName>
        <fullName evidence="2">DUF4491 domain-containing protein</fullName>
    </submittedName>
</protein>
<dbReference type="OrthoDB" id="9814848at2"/>
<sequence>MMWEGLAIGLFSLGIIGFGFFWVIRMEYHLGYLWWPYPLLFGVGIIVLSLLVADAGWSALLGVTGASFIWGATELKEQAVRADLGWFPRNPKPKPLPPFASVIRKIKAPHL</sequence>
<gene>
    <name evidence="2" type="ORF">A6A03_09230</name>
</gene>
<comment type="caution">
    <text evidence="2">The sequence shown here is derived from an EMBL/GenBank/DDBJ whole genome shotgun (WGS) entry which is preliminary data.</text>
</comment>
<feature type="transmembrane region" description="Helical" evidence="1">
    <location>
        <begin position="31"/>
        <end position="51"/>
    </location>
</feature>
<dbReference type="Pfam" id="PF14898">
    <property type="entry name" value="DUF4491"/>
    <property type="match status" value="1"/>
</dbReference>
<dbReference type="Proteomes" id="UP000078287">
    <property type="component" value="Unassembled WGS sequence"/>
</dbReference>
<keyword evidence="3" id="KW-1185">Reference proteome</keyword>
<reference evidence="2 3" key="1">
    <citation type="submission" date="2016-04" db="EMBL/GenBank/DDBJ databases">
        <title>Chloroflexus islandicus sp. nov., a thermophilic filamentous anoxygenic phototrophic bacterium from geyser Strokkur (Iceland).</title>
        <authorList>
            <person name="Gaisin V.A."/>
            <person name="Kalashnikov A.M."/>
            <person name="Sukhacheva M.V."/>
            <person name="Grouzdev D.S."/>
            <person name="Ivanov T.M."/>
            <person name="Kuznetsov B."/>
            <person name="Gorlenko V.M."/>
        </authorList>
    </citation>
    <scope>NUCLEOTIDE SEQUENCE [LARGE SCALE GENOMIC DNA]</scope>
    <source>
        <strain evidence="3">isl-2</strain>
    </source>
</reference>
<keyword evidence="1" id="KW-0472">Membrane</keyword>
<organism evidence="2 3">
    <name type="scientific">Chloroflexus islandicus</name>
    <dbReference type="NCBI Taxonomy" id="1707952"/>
    <lineage>
        <taxon>Bacteria</taxon>
        <taxon>Bacillati</taxon>
        <taxon>Chloroflexota</taxon>
        <taxon>Chloroflexia</taxon>
        <taxon>Chloroflexales</taxon>
        <taxon>Chloroflexineae</taxon>
        <taxon>Chloroflexaceae</taxon>
        <taxon>Chloroflexus</taxon>
    </lineage>
</organism>